<evidence type="ECO:0000256" key="3">
    <source>
        <dbReference type="ARBA" id="ARBA00022723"/>
    </source>
</evidence>
<name>A0A645BT41_9ZZZZ</name>
<keyword evidence="4" id="KW-0408">Iron</keyword>
<accession>A0A645BT41</accession>
<keyword evidence="2" id="KW-0949">S-adenosyl-L-methionine</keyword>
<protein>
    <recommendedName>
        <fullName evidence="6">Radical SAM core domain-containing protein</fullName>
    </recommendedName>
</protein>
<feature type="domain" description="Radical SAM core" evidence="6">
    <location>
        <begin position="25"/>
        <end position="254"/>
    </location>
</feature>
<dbReference type="Pfam" id="PF13311">
    <property type="entry name" value="DUF4080"/>
    <property type="match status" value="1"/>
</dbReference>
<dbReference type="SFLD" id="SFLDS00029">
    <property type="entry name" value="Radical_SAM"/>
    <property type="match status" value="1"/>
</dbReference>
<gene>
    <name evidence="7" type="ORF">SDC9_115319</name>
</gene>
<dbReference type="GO" id="GO:0005829">
    <property type="term" value="C:cytosol"/>
    <property type="evidence" value="ECO:0007669"/>
    <property type="project" value="TreeGrafter"/>
</dbReference>
<dbReference type="InterPro" id="IPR025288">
    <property type="entry name" value="DUF4080"/>
</dbReference>
<dbReference type="GO" id="GO:0051536">
    <property type="term" value="F:iron-sulfur cluster binding"/>
    <property type="evidence" value="ECO:0007669"/>
    <property type="project" value="UniProtKB-KW"/>
</dbReference>
<dbReference type="AlphaFoldDB" id="A0A645BT41"/>
<comment type="caution">
    <text evidence="7">The sequence shown here is derived from an EMBL/GenBank/DDBJ whole genome shotgun (WGS) entry which is preliminary data.</text>
</comment>
<evidence type="ECO:0000256" key="2">
    <source>
        <dbReference type="ARBA" id="ARBA00022691"/>
    </source>
</evidence>
<dbReference type="GO" id="GO:0003824">
    <property type="term" value="F:catalytic activity"/>
    <property type="evidence" value="ECO:0007669"/>
    <property type="project" value="InterPro"/>
</dbReference>
<evidence type="ECO:0000256" key="4">
    <source>
        <dbReference type="ARBA" id="ARBA00023004"/>
    </source>
</evidence>
<dbReference type="PANTHER" id="PTHR43409:SF16">
    <property type="entry name" value="SLR0320 PROTEIN"/>
    <property type="match status" value="1"/>
</dbReference>
<dbReference type="InterPro" id="IPR007197">
    <property type="entry name" value="rSAM"/>
</dbReference>
<dbReference type="InterPro" id="IPR058240">
    <property type="entry name" value="rSAM_sf"/>
</dbReference>
<dbReference type="PANTHER" id="PTHR43409">
    <property type="entry name" value="ANAEROBIC MAGNESIUM-PROTOPORPHYRIN IX MONOMETHYL ESTER CYCLASE-RELATED"/>
    <property type="match status" value="1"/>
</dbReference>
<dbReference type="CDD" id="cd01335">
    <property type="entry name" value="Radical_SAM"/>
    <property type="match status" value="1"/>
</dbReference>
<organism evidence="7">
    <name type="scientific">bioreactor metagenome</name>
    <dbReference type="NCBI Taxonomy" id="1076179"/>
    <lineage>
        <taxon>unclassified sequences</taxon>
        <taxon>metagenomes</taxon>
        <taxon>ecological metagenomes</taxon>
    </lineage>
</organism>
<keyword evidence="3" id="KW-0479">Metal-binding</keyword>
<dbReference type="SFLD" id="SFLDG01082">
    <property type="entry name" value="B12-binding_domain_containing"/>
    <property type="match status" value="1"/>
</dbReference>
<dbReference type="InterPro" id="IPR006638">
    <property type="entry name" value="Elp3/MiaA/NifB-like_rSAM"/>
</dbReference>
<dbReference type="GO" id="GO:0046872">
    <property type="term" value="F:metal ion binding"/>
    <property type="evidence" value="ECO:0007669"/>
    <property type="project" value="UniProtKB-KW"/>
</dbReference>
<evidence type="ECO:0000256" key="5">
    <source>
        <dbReference type="ARBA" id="ARBA00023014"/>
    </source>
</evidence>
<proteinExistence type="predicted"/>
<dbReference type="EMBL" id="VSSQ01022229">
    <property type="protein sequence ID" value="MPM68387.1"/>
    <property type="molecule type" value="Genomic_DNA"/>
</dbReference>
<dbReference type="SUPFAM" id="SSF102114">
    <property type="entry name" value="Radical SAM enzymes"/>
    <property type="match status" value="1"/>
</dbReference>
<sequence length="443" mass="52082">MEGRSQVVGDLDSIPFAYNEADMDELGDKIIYYESSRGCPFSCQYCLSSATAGVRYYSLARVFKDLQYFVDHNVRQVKFVDRTFNANKQHYMPILRFLANQECRTNFHFEIAADILDDEVVDFLKTVPKGRFQFEVGIQSTNEETLKEIRRNNDWPRIVRAVSKVLSYGNIHMHLDLIVGLPYEDITRFGQSFNDVFKLAPDMLQIGFLKLLKGSGVRNRAQQHGYVYMDTPPYEVLATKYMGYNEIREMKLLEDLFNQLYNTGRFRRTLPFLIDKKFDGDAFALFRSLTAYWESAGLHMKAQSVKSVFMYVKEFSVSILDDGQLKRCLDLLEFDALMNESGNIRPEFLSWNNEKWSVEKTAFWRNEPIVQKYLPQYRFTTWREIKKNYHIEVFETELSEGLKLAPDRKDKSVILFDYTNSEPEYRQLNHEDFWPEEAQTDAL</sequence>
<evidence type="ECO:0000259" key="6">
    <source>
        <dbReference type="PROSITE" id="PS51918"/>
    </source>
</evidence>
<dbReference type="InterPro" id="IPR051198">
    <property type="entry name" value="BchE-like"/>
</dbReference>
<dbReference type="SMART" id="SM00729">
    <property type="entry name" value="Elp3"/>
    <property type="match status" value="1"/>
</dbReference>
<dbReference type="Pfam" id="PF04055">
    <property type="entry name" value="Radical_SAM"/>
    <property type="match status" value="1"/>
</dbReference>
<keyword evidence="5" id="KW-0411">Iron-sulfur</keyword>
<dbReference type="Gene3D" id="3.80.30.20">
    <property type="entry name" value="tm_1862 like domain"/>
    <property type="match status" value="1"/>
</dbReference>
<dbReference type="PROSITE" id="PS51918">
    <property type="entry name" value="RADICAL_SAM"/>
    <property type="match status" value="1"/>
</dbReference>
<evidence type="ECO:0000256" key="1">
    <source>
        <dbReference type="ARBA" id="ARBA00001966"/>
    </source>
</evidence>
<evidence type="ECO:0000313" key="7">
    <source>
        <dbReference type="EMBL" id="MPM68387.1"/>
    </source>
</evidence>
<comment type="cofactor">
    <cofactor evidence="1">
        <name>[4Fe-4S] cluster</name>
        <dbReference type="ChEBI" id="CHEBI:49883"/>
    </cofactor>
</comment>
<dbReference type="InterPro" id="IPR023404">
    <property type="entry name" value="rSAM_horseshoe"/>
</dbReference>
<reference evidence="7" key="1">
    <citation type="submission" date="2019-08" db="EMBL/GenBank/DDBJ databases">
        <authorList>
            <person name="Kucharzyk K."/>
            <person name="Murdoch R.W."/>
            <person name="Higgins S."/>
            <person name="Loffler F."/>
        </authorList>
    </citation>
    <scope>NUCLEOTIDE SEQUENCE</scope>
</reference>